<dbReference type="Pfam" id="PF13416">
    <property type="entry name" value="SBP_bac_8"/>
    <property type="match status" value="1"/>
</dbReference>
<name>A0ABT3AA62_9ALTE</name>
<dbReference type="SUPFAM" id="SSF53850">
    <property type="entry name" value="Periplasmic binding protein-like II"/>
    <property type="match status" value="1"/>
</dbReference>
<dbReference type="InterPro" id="IPR026045">
    <property type="entry name" value="Ferric-bd"/>
</dbReference>
<reference evidence="4 5" key="1">
    <citation type="submission" date="2022-10" db="EMBL/GenBank/DDBJ databases">
        <title>Aestuariibacter sp. AA17 isolated from Montipora capitata coral fragment.</title>
        <authorList>
            <person name="Emsley S.A."/>
            <person name="Pfannmuller K.M."/>
            <person name="Loughran R.M."/>
            <person name="Shlafstein M."/>
            <person name="Papke E."/>
            <person name="Saw J.H."/>
            <person name="Ushijima B."/>
            <person name="Videau P."/>
        </authorList>
    </citation>
    <scope>NUCLEOTIDE SEQUENCE [LARGE SCALE GENOMIC DNA]</scope>
    <source>
        <strain evidence="4 5">AA17</strain>
    </source>
</reference>
<dbReference type="EMBL" id="JAOWKX010000006">
    <property type="protein sequence ID" value="MCV2885567.1"/>
    <property type="molecule type" value="Genomic_DNA"/>
</dbReference>
<keyword evidence="2 3" id="KW-0732">Signal</keyword>
<dbReference type="Proteomes" id="UP001652504">
    <property type="component" value="Unassembled WGS sequence"/>
</dbReference>
<dbReference type="Gene3D" id="3.40.190.10">
    <property type="entry name" value="Periplasmic binding protein-like II"/>
    <property type="match status" value="2"/>
</dbReference>
<proteinExistence type="inferred from homology"/>
<gene>
    <name evidence="4" type="ORF">OE749_12780</name>
</gene>
<dbReference type="PANTHER" id="PTHR30006:SF15">
    <property type="entry name" value="IRON-UTILIZATION PERIPLASMIC PROTEIN"/>
    <property type="match status" value="1"/>
</dbReference>
<accession>A0ABT3AA62</accession>
<evidence type="ECO:0000313" key="5">
    <source>
        <dbReference type="Proteomes" id="UP001652504"/>
    </source>
</evidence>
<keyword evidence="5" id="KW-1185">Reference proteome</keyword>
<evidence type="ECO:0000256" key="3">
    <source>
        <dbReference type="SAM" id="SignalP"/>
    </source>
</evidence>
<organism evidence="4 5">
    <name type="scientific">Fluctibacter corallii</name>
    <dbReference type="NCBI Taxonomy" id="2984329"/>
    <lineage>
        <taxon>Bacteria</taxon>
        <taxon>Pseudomonadati</taxon>
        <taxon>Pseudomonadota</taxon>
        <taxon>Gammaproteobacteria</taxon>
        <taxon>Alteromonadales</taxon>
        <taxon>Alteromonadaceae</taxon>
        <taxon>Fluctibacter</taxon>
    </lineage>
</organism>
<evidence type="ECO:0000256" key="2">
    <source>
        <dbReference type="ARBA" id="ARBA00022729"/>
    </source>
</evidence>
<feature type="signal peptide" evidence="3">
    <location>
        <begin position="1"/>
        <end position="27"/>
    </location>
</feature>
<protein>
    <submittedName>
        <fullName evidence="4">Fe(3+) ABC transporter substrate-binding protein</fullName>
    </submittedName>
</protein>
<dbReference type="PIRSF" id="PIRSF002825">
    <property type="entry name" value="CfbpA"/>
    <property type="match status" value="1"/>
</dbReference>
<feature type="chain" id="PRO_5047372205" evidence="3">
    <location>
        <begin position="28"/>
        <end position="343"/>
    </location>
</feature>
<dbReference type="PANTHER" id="PTHR30006">
    <property type="entry name" value="THIAMINE-BINDING PERIPLASMIC PROTEIN-RELATED"/>
    <property type="match status" value="1"/>
</dbReference>
<comment type="caution">
    <text evidence="4">The sequence shown here is derived from an EMBL/GenBank/DDBJ whole genome shotgun (WGS) entry which is preliminary data.</text>
</comment>
<dbReference type="RefSeq" id="WP_263712852.1">
    <property type="nucleotide sequence ID" value="NZ_JAOWKX010000006.1"/>
</dbReference>
<evidence type="ECO:0000313" key="4">
    <source>
        <dbReference type="EMBL" id="MCV2885567.1"/>
    </source>
</evidence>
<sequence length="343" mass="37648">MLKNIKILSGLSALAVAMLSTSFVSQADEVNVYSARKEALIKPVLDKFSKDTGIKVNLVTGKADALISRLNSEGQLSPADVLLTTDVGRLVRAKTQGVTQAIESEVLEGAIPAHFQDDDNHWFALTVRARPIMYSPERVDPKELSTIEALTDKKWKGRICIRSSSNIYNQSMVAAMIEQQGEAKVEAWAKDFVKNFARPPKGGDRDQIKAVVAGQCDIAIANTYYLGGMLESADSKEKAIAQQVNVFWPNQTDRGAHINISGAAVTAHAPNKTQAVKLIEYLARKDSQQWYASTNHEYPVLEGVEHSDTLKGFGQFKAETIPLYRVGELNAEAVKVMDKAGWK</sequence>
<dbReference type="CDD" id="cd13542">
    <property type="entry name" value="PBP2_FutA1_ilke"/>
    <property type="match status" value="1"/>
</dbReference>
<comment type="similarity">
    <text evidence="1">Belongs to the bacterial solute-binding protein 1 family.</text>
</comment>
<evidence type="ECO:0000256" key="1">
    <source>
        <dbReference type="ARBA" id="ARBA00008520"/>
    </source>
</evidence>
<dbReference type="InterPro" id="IPR006059">
    <property type="entry name" value="SBP"/>
</dbReference>